<evidence type="ECO:0000313" key="3">
    <source>
        <dbReference type="WBParaSite" id="BXY_1762500.1"/>
    </source>
</evidence>
<reference evidence="3" key="1">
    <citation type="submission" date="2016-11" db="UniProtKB">
        <authorList>
            <consortium name="WormBaseParasite"/>
        </authorList>
    </citation>
    <scope>IDENTIFICATION</scope>
</reference>
<dbReference type="Proteomes" id="UP000095284">
    <property type="component" value="Unplaced"/>
</dbReference>
<evidence type="ECO:0000313" key="2">
    <source>
        <dbReference type="Proteomes" id="UP000095284"/>
    </source>
</evidence>
<keyword evidence="1" id="KW-0732">Signal</keyword>
<sequence length="102" mass="11239">MEGRALFFIVFICLLSTTIQCADSKGTTKDSCVQINATYKYQWGLNRTVTIGLIKNGIKNLDRGLEDPCLDTVIACLKKQVSSPAAFILTPEECCKNCSDKI</sequence>
<proteinExistence type="predicted"/>
<feature type="signal peptide" evidence="1">
    <location>
        <begin position="1"/>
        <end position="21"/>
    </location>
</feature>
<feature type="chain" id="PRO_5009306772" evidence="1">
    <location>
        <begin position="22"/>
        <end position="102"/>
    </location>
</feature>
<dbReference type="WBParaSite" id="BXY_1762500.1">
    <property type="protein sequence ID" value="BXY_1762500.1"/>
    <property type="gene ID" value="BXY_1762500"/>
</dbReference>
<accession>A0A1I7SX42</accession>
<name>A0A1I7SX42_BURXY</name>
<evidence type="ECO:0000256" key="1">
    <source>
        <dbReference type="SAM" id="SignalP"/>
    </source>
</evidence>
<dbReference type="AlphaFoldDB" id="A0A1I7SX42"/>
<protein>
    <submittedName>
        <fullName evidence="3">Salivary secreted peptide</fullName>
    </submittedName>
</protein>
<organism evidence="2 3">
    <name type="scientific">Bursaphelenchus xylophilus</name>
    <name type="common">Pinewood nematode worm</name>
    <name type="synonym">Aphelenchoides xylophilus</name>
    <dbReference type="NCBI Taxonomy" id="6326"/>
    <lineage>
        <taxon>Eukaryota</taxon>
        <taxon>Metazoa</taxon>
        <taxon>Ecdysozoa</taxon>
        <taxon>Nematoda</taxon>
        <taxon>Chromadorea</taxon>
        <taxon>Rhabditida</taxon>
        <taxon>Tylenchina</taxon>
        <taxon>Tylenchomorpha</taxon>
        <taxon>Aphelenchoidea</taxon>
        <taxon>Aphelenchoididae</taxon>
        <taxon>Bursaphelenchus</taxon>
    </lineage>
</organism>